<keyword evidence="7" id="KW-1185">Reference proteome</keyword>
<dbReference type="AlphaFoldDB" id="A0A1H9X0N3"/>
<evidence type="ECO:0000256" key="2">
    <source>
        <dbReference type="ARBA" id="ARBA00022801"/>
    </source>
</evidence>
<feature type="chain" id="PRO_5038879385" evidence="4">
    <location>
        <begin position="20"/>
        <end position="300"/>
    </location>
</feature>
<keyword evidence="2" id="KW-0378">Hydrolase</keyword>
<dbReference type="RefSeq" id="WP_093055592.1">
    <property type="nucleotide sequence ID" value="NZ_FOGT01000022.1"/>
</dbReference>
<dbReference type="OrthoDB" id="9806342at2"/>
<sequence length="300" mass="34233">MKKAKFVSICVLTAGLLIACGDNNEKAINGNENNNMNSPGEENLNNQNTESANSEEKSNANELNENADNIQNEANENINEHDNELNGDNEEDIEPLYQIENNVTVRPIDEAPEEVVLLTIDDAPDNYGVEMAEILQDMDAGAIFFVNGHFLQSEEGQQQLKDIYELGFEIGNHTMTHPNLSDLSEEEQYEEIVELNDLVEDIIGERPRFFRAPFGVNTDYSKQLMEEEEMQWMNWSYGYDYFEEYMEAEALEEIMVETEHLGNGANLLMHDREFTKDALKGIVEGLREKGYEIVDPEMIK</sequence>
<dbReference type="PROSITE" id="PS51677">
    <property type="entry name" value="NODB"/>
    <property type="match status" value="1"/>
</dbReference>
<feature type="region of interest" description="Disordered" evidence="3">
    <location>
        <begin position="30"/>
        <end position="62"/>
    </location>
</feature>
<dbReference type="PANTHER" id="PTHR10587:SF133">
    <property type="entry name" value="CHITIN DEACETYLASE 1-RELATED"/>
    <property type="match status" value="1"/>
</dbReference>
<evidence type="ECO:0000256" key="4">
    <source>
        <dbReference type="SAM" id="SignalP"/>
    </source>
</evidence>
<dbReference type="Proteomes" id="UP000198571">
    <property type="component" value="Unassembled WGS sequence"/>
</dbReference>
<keyword evidence="1" id="KW-0479">Metal-binding</keyword>
<evidence type="ECO:0000256" key="1">
    <source>
        <dbReference type="ARBA" id="ARBA00022723"/>
    </source>
</evidence>
<dbReference type="GO" id="GO:0016020">
    <property type="term" value="C:membrane"/>
    <property type="evidence" value="ECO:0007669"/>
    <property type="project" value="TreeGrafter"/>
</dbReference>
<dbReference type="InterPro" id="IPR011330">
    <property type="entry name" value="Glyco_hydro/deAcase_b/a-brl"/>
</dbReference>
<name>A0A1H9X0N3_9BACI</name>
<dbReference type="GO" id="GO:0046872">
    <property type="term" value="F:metal ion binding"/>
    <property type="evidence" value="ECO:0007669"/>
    <property type="project" value="UniProtKB-KW"/>
</dbReference>
<dbReference type="Gene3D" id="3.20.20.370">
    <property type="entry name" value="Glycoside hydrolase/deacetylase"/>
    <property type="match status" value="1"/>
</dbReference>
<dbReference type="InterPro" id="IPR050248">
    <property type="entry name" value="Polysacc_deacetylase_ArnD"/>
</dbReference>
<protein>
    <submittedName>
        <fullName evidence="6">Peptidoglycan/xylan/chitin deacetylase, PgdA/CDA1 family</fullName>
    </submittedName>
</protein>
<evidence type="ECO:0000313" key="7">
    <source>
        <dbReference type="Proteomes" id="UP000198571"/>
    </source>
</evidence>
<dbReference type="GO" id="GO:0005975">
    <property type="term" value="P:carbohydrate metabolic process"/>
    <property type="evidence" value="ECO:0007669"/>
    <property type="project" value="InterPro"/>
</dbReference>
<organism evidence="6 7">
    <name type="scientific">Salipaludibacillus aurantiacus</name>
    <dbReference type="NCBI Taxonomy" id="1601833"/>
    <lineage>
        <taxon>Bacteria</taxon>
        <taxon>Bacillati</taxon>
        <taxon>Bacillota</taxon>
        <taxon>Bacilli</taxon>
        <taxon>Bacillales</taxon>
        <taxon>Bacillaceae</taxon>
    </lineage>
</organism>
<dbReference type="Pfam" id="PF01522">
    <property type="entry name" value="Polysacc_deac_1"/>
    <property type="match status" value="1"/>
</dbReference>
<proteinExistence type="predicted"/>
<gene>
    <name evidence="6" type="ORF">SAMN05518684_12234</name>
</gene>
<dbReference type="InterPro" id="IPR002509">
    <property type="entry name" value="NODB_dom"/>
</dbReference>
<feature type="compositionally biased region" description="Low complexity" evidence="3">
    <location>
        <begin position="30"/>
        <end position="46"/>
    </location>
</feature>
<dbReference type="PROSITE" id="PS51257">
    <property type="entry name" value="PROKAR_LIPOPROTEIN"/>
    <property type="match status" value="1"/>
</dbReference>
<reference evidence="7" key="1">
    <citation type="submission" date="2016-10" db="EMBL/GenBank/DDBJ databases">
        <authorList>
            <person name="Varghese N."/>
            <person name="Submissions S."/>
        </authorList>
    </citation>
    <scope>NUCLEOTIDE SEQUENCE [LARGE SCALE GENOMIC DNA]</scope>
    <source>
        <strain evidence="7">S9</strain>
    </source>
</reference>
<accession>A0A1H9X0N3</accession>
<dbReference type="EMBL" id="FOGT01000022">
    <property type="protein sequence ID" value="SES39467.1"/>
    <property type="molecule type" value="Genomic_DNA"/>
</dbReference>
<evidence type="ECO:0000256" key="3">
    <source>
        <dbReference type="SAM" id="MobiDB-lite"/>
    </source>
</evidence>
<dbReference type="SUPFAM" id="SSF88713">
    <property type="entry name" value="Glycoside hydrolase/deacetylase"/>
    <property type="match status" value="1"/>
</dbReference>
<evidence type="ECO:0000313" key="6">
    <source>
        <dbReference type="EMBL" id="SES39467.1"/>
    </source>
</evidence>
<feature type="signal peptide" evidence="4">
    <location>
        <begin position="1"/>
        <end position="19"/>
    </location>
</feature>
<keyword evidence="4" id="KW-0732">Signal</keyword>
<dbReference type="GO" id="GO:0016810">
    <property type="term" value="F:hydrolase activity, acting on carbon-nitrogen (but not peptide) bonds"/>
    <property type="evidence" value="ECO:0007669"/>
    <property type="project" value="InterPro"/>
</dbReference>
<feature type="domain" description="NodB homology" evidence="5">
    <location>
        <begin position="114"/>
        <end position="294"/>
    </location>
</feature>
<evidence type="ECO:0000259" key="5">
    <source>
        <dbReference type="PROSITE" id="PS51677"/>
    </source>
</evidence>
<dbReference type="CDD" id="cd10917">
    <property type="entry name" value="CE4_NodB_like_6s_7s"/>
    <property type="match status" value="1"/>
</dbReference>
<dbReference type="PANTHER" id="PTHR10587">
    <property type="entry name" value="GLYCOSYL TRANSFERASE-RELATED"/>
    <property type="match status" value="1"/>
</dbReference>
<dbReference type="STRING" id="1601833.SAMN05518684_12234"/>